<dbReference type="PROSITE" id="PS51762">
    <property type="entry name" value="GH16_2"/>
    <property type="match status" value="1"/>
</dbReference>
<feature type="compositionally biased region" description="Low complexity" evidence="2">
    <location>
        <begin position="232"/>
        <end position="248"/>
    </location>
</feature>
<dbReference type="AlphaFoldDB" id="A0AAE3W6X1"/>
<organism evidence="5 6">
    <name type="scientific">Catenuloplanes indicus</name>
    <dbReference type="NCBI Taxonomy" id="137267"/>
    <lineage>
        <taxon>Bacteria</taxon>
        <taxon>Bacillati</taxon>
        <taxon>Actinomycetota</taxon>
        <taxon>Actinomycetes</taxon>
        <taxon>Micromonosporales</taxon>
        <taxon>Micromonosporaceae</taxon>
        <taxon>Catenuloplanes</taxon>
    </lineage>
</organism>
<accession>A0AAE3W6X1</accession>
<dbReference type="Gene3D" id="2.60.120.200">
    <property type="match status" value="1"/>
</dbReference>
<dbReference type="Pfam" id="PF00722">
    <property type="entry name" value="Glyco_hydro_16"/>
    <property type="match status" value="1"/>
</dbReference>
<dbReference type="EMBL" id="JAUSUZ010000001">
    <property type="protein sequence ID" value="MDQ0371068.1"/>
    <property type="molecule type" value="Genomic_DNA"/>
</dbReference>
<proteinExistence type="inferred from homology"/>
<dbReference type="PANTHER" id="PTHR10963">
    <property type="entry name" value="GLYCOSYL HYDROLASE-RELATED"/>
    <property type="match status" value="1"/>
</dbReference>
<dbReference type="CDD" id="cd08023">
    <property type="entry name" value="GH16_laminarinase_like"/>
    <property type="match status" value="1"/>
</dbReference>
<dbReference type="InterPro" id="IPR050546">
    <property type="entry name" value="Glycosyl_Hydrlase_16"/>
</dbReference>
<feature type="chain" id="PRO_5041978755" evidence="3">
    <location>
        <begin position="27"/>
        <end position="481"/>
    </location>
</feature>
<reference evidence="5 6" key="1">
    <citation type="submission" date="2023-07" db="EMBL/GenBank/DDBJ databases">
        <title>Sequencing the genomes of 1000 actinobacteria strains.</title>
        <authorList>
            <person name="Klenk H.-P."/>
        </authorList>
    </citation>
    <scope>NUCLEOTIDE SEQUENCE [LARGE SCALE GENOMIC DNA]</scope>
    <source>
        <strain evidence="5 6">DSM 44709</strain>
    </source>
</reference>
<dbReference type="PANTHER" id="PTHR10963:SF55">
    <property type="entry name" value="GLYCOSIDE HYDROLASE FAMILY 16 PROTEIN"/>
    <property type="match status" value="1"/>
</dbReference>
<feature type="domain" description="GH16" evidence="4">
    <location>
        <begin position="220"/>
        <end position="481"/>
    </location>
</feature>
<feature type="region of interest" description="Disordered" evidence="2">
    <location>
        <begin position="180"/>
        <end position="252"/>
    </location>
</feature>
<evidence type="ECO:0000256" key="3">
    <source>
        <dbReference type="SAM" id="SignalP"/>
    </source>
</evidence>
<feature type="signal peptide" evidence="3">
    <location>
        <begin position="1"/>
        <end position="26"/>
    </location>
</feature>
<evidence type="ECO:0000256" key="2">
    <source>
        <dbReference type="SAM" id="MobiDB-lite"/>
    </source>
</evidence>
<dbReference type="RefSeq" id="WP_307247543.1">
    <property type="nucleotide sequence ID" value="NZ_JAUSUZ010000001.1"/>
</dbReference>
<dbReference type="InterPro" id="IPR013320">
    <property type="entry name" value="ConA-like_dom_sf"/>
</dbReference>
<dbReference type="InterPro" id="IPR000757">
    <property type="entry name" value="Beta-glucanase-like"/>
</dbReference>
<dbReference type="Proteomes" id="UP001240236">
    <property type="component" value="Unassembled WGS sequence"/>
</dbReference>
<name>A0AAE3W6X1_9ACTN</name>
<keyword evidence="6" id="KW-1185">Reference proteome</keyword>
<gene>
    <name evidence="5" type="ORF">J2S42_007737</name>
</gene>
<comment type="similarity">
    <text evidence="1">Belongs to the glycosyl hydrolase 16 family.</text>
</comment>
<sequence length="481" mass="52086">MRRTRLLLVVGVAAAAALLTTVPLLADDHGDLTVAAVADTTSTTVPQDGDNSVKSTLATCPSTCDRNPRGWRDAVISFDVADIPAGAVDVRAVLRLYSWQAFGAMTSVHLGGSVTGTGVVTRRAAVGAGLDRATSVRSGYNEWDVSGAVAGNGRYTFTVRQEQLGTRVYWASRENRDTGIRPQLTLTYRGGPSGATSAPPAPSPTSPSPSATSDAGIGSAPSTAPPPPPSRTPASTPPVAAGPQAPAGWKLTWSDEFDTGRLDTTKWVAKDDTMVDYDLACITDDNVSVGDDTMVITAQRESATCGSESRKYTTAYLTTQGKKSFTYGRFEIRAKTPTGPGNSTGLWPAFWLRPDDGGVGEIDVVELPGGEDYYHAATQSIFYDYTPVKQDNRYDFPVGYPADGYHTYVTEWDRDELRWYIDGTEVWKRNRSTTPWFTEAFSRPFHLRINFQVGGWLGDPNAATTFPADFRVDYVRVWERS</sequence>
<protein>
    <submittedName>
        <fullName evidence="5">Beta-glucanase (GH16 family)</fullName>
    </submittedName>
</protein>
<evidence type="ECO:0000313" key="5">
    <source>
        <dbReference type="EMBL" id="MDQ0371068.1"/>
    </source>
</evidence>
<comment type="caution">
    <text evidence="5">The sequence shown here is derived from an EMBL/GenBank/DDBJ whole genome shotgun (WGS) entry which is preliminary data.</text>
</comment>
<evidence type="ECO:0000259" key="4">
    <source>
        <dbReference type="PROSITE" id="PS51762"/>
    </source>
</evidence>
<dbReference type="GO" id="GO:0004553">
    <property type="term" value="F:hydrolase activity, hydrolyzing O-glycosyl compounds"/>
    <property type="evidence" value="ECO:0007669"/>
    <property type="project" value="InterPro"/>
</dbReference>
<evidence type="ECO:0000313" key="6">
    <source>
        <dbReference type="Proteomes" id="UP001240236"/>
    </source>
</evidence>
<evidence type="ECO:0000256" key="1">
    <source>
        <dbReference type="ARBA" id="ARBA00006865"/>
    </source>
</evidence>
<dbReference type="SUPFAM" id="SSF49899">
    <property type="entry name" value="Concanavalin A-like lectins/glucanases"/>
    <property type="match status" value="1"/>
</dbReference>
<keyword evidence="3" id="KW-0732">Signal</keyword>
<dbReference type="GO" id="GO:0005975">
    <property type="term" value="P:carbohydrate metabolic process"/>
    <property type="evidence" value="ECO:0007669"/>
    <property type="project" value="InterPro"/>
</dbReference>